<evidence type="ECO:0000313" key="2">
    <source>
        <dbReference type="Proteomes" id="UP001367508"/>
    </source>
</evidence>
<dbReference type="AlphaFoldDB" id="A0AAN9MZ22"/>
<comment type="caution">
    <text evidence="1">The sequence shown here is derived from an EMBL/GenBank/DDBJ whole genome shotgun (WGS) entry which is preliminary data.</text>
</comment>
<keyword evidence="2" id="KW-1185">Reference proteome</keyword>
<sequence>MDIKASSRAYDILSRNNYTLQRFRQYGLWERYAESYPDKDLIYTVGVSDYTTDWVSDDAIDHTKSVGGNNDVSMRL</sequence>
<evidence type="ECO:0000313" key="1">
    <source>
        <dbReference type="EMBL" id="KAK7361033.1"/>
    </source>
</evidence>
<dbReference type="PANTHER" id="PTHR32018:SF1">
    <property type="entry name" value="RHAMNOGALACTURONAN ENDOLYASE"/>
    <property type="match status" value="1"/>
</dbReference>
<gene>
    <name evidence="1" type="ORF">VNO77_03058</name>
</gene>
<dbReference type="PANTHER" id="PTHR32018">
    <property type="entry name" value="RHAMNOGALACTURONATE LYASE FAMILY PROTEIN"/>
    <property type="match status" value="1"/>
</dbReference>
<protein>
    <submittedName>
        <fullName evidence="1">Uncharacterized protein</fullName>
    </submittedName>
</protein>
<dbReference type="InterPro" id="IPR051850">
    <property type="entry name" value="Polysacch_Lyase_4"/>
</dbReference>
<accession>A0AAN9MZ22</accession>
<dbReference type="EMBL" id="JAYMYQ010000001">
    <property type="protein sequence ID" value="KAK7361033.1"/>
    <property type="molecule type" value="Genomic_DNA"/>
</dbReference>
<name>A0AAN9MZ22_CANGL</name>
<organism evidence="1 2">
    <name type="scientific">Canavalia gladiata</name>
    <name type="common">Sword bean</name>
    <name type="synonym">Dolichos gladiatus</name>
    <dbReference type="NCBI Taxonomy" id="3824"/>
    <lineage>
        <taxon>Eukaryota</taxon>
        <taxon>Viridiplantae</taxon>
        <taxon>Streptophyta</taxon>
        <taxon>Embryophyta</taxon>
        <taxon>Tracheophyta</taxon>
        <taxon>Spermatophyta</taxon>
        <taxon>Magnoliopsida</taxon>
        <taxon>eudicotyledons</taxon>
        <taxon>Gunneridae</taxon>
        <taxon>Pentapetalae</taxon>
        <taxon>rosids</taxon>
        <taxon>fabids</taxon>
        <taxon>Fabales</taxon>
        <taxon>Fabaceae</taxon>
        <taxon>Papilionoideae</taxon>
        <taxon>50 kb inversion clade</taxon>
        <taxon>NPAAA clade</taxon>
        <taxon>indigoferoid/millettioid clade</taxon>
        <taxon>Phaseoleae</taxon>
        <taxon>Canavalia</taxon>
    </lineage>
</organism>
<dbReference type="Proteomes" id="UP001367508">
    <property type="component" value="Unassembled WGS sequence"/>
</dbReference>
<reference evidence="1 2" key="1">
    <citation type="submission" date="2024-01" db="EMBL/GenBank/DDBJ databases">
        <title>The genomes of 5 underutilized Papilionoideae crops provide insights into root nodulation and disease resistanc.</title>
        <authorList>
            <person name="Jiang F."/>
        </authorList>
    </citation>
    <scope>NUCLEOTIDE SEQUENCE [LARGE SCALE GENOMIC DNA]</scope>
    <source>
        <strain evidence="1">LVBAO_FW01</strain>
        <tissue evidence="1">Leaves</tissue>
    </source>
</reference>
<proteinExistence type="predicted"/>